<evidence type="ECO:0000313" key="7">
    <source>
        <dbReference type="EMBL" id="KAK8837733.1"/>
    </source>
</evidence>
<dbReference type="InterPro" id="IPR050235">
    <property type="entry name" value="CK1_Ser-Thr_kinase"/>
</dbReference>
<keyword evidence="3 4" id="KW-0067">ATP-binding</keyword>
<evidence type="ECO:0000256" key="1">
    <source>
        <dbReference type="ARBA" id="ARBA00012513"/>
    </source>
</evidence>
<evidence type="ECO:0000256" key="3">
    <source>
        <dbReference type="ARBA" id="ARBA00022840"/>
    </source>
</evidence>
<dbReference type="InterPro" id="IPR017441">
    <property type="entry name" value="Protein_kinase_ATP_BS"/>
</dbReference>
<protein>
    <recommendedName>
        <fullName evidence="1">non-specific serine/threonine protein kinase</fullName>
        <ecNumber evidence="1">2.7.11.1</ecNumber>
    </recommendedName>
</protein>
<evidence type="ECO:0000256" key="5">
    <source>
        <dbReference type="RuleBase" id="RU000304"/>
    </source>
</evidence>
<dbReference type="PROSITE" id="PS00108">
    <property type="entry name" value="PROTEIN_KINASE_ST"/>
    <property type="match status" value="1"/>
</dbReference>
<name>A0ABR2GUW9_9EUKA</name>
<evidence type="ECO:0000256" key="2">
    <source>
        <dbReference type="ARBA" id="ARBA00022741"/>
    </source>
</evidence>
<organism evidence="7 8">
    <name type="scientific">Tritrichomonas musculus</name>
    <dbReference type="NCBI Taxonomy" id="1915356"/>
    <lineage>
        <taxon>Eukaryota</taxon>
        <taxon>Metamonada</taxon>
        <taxon>Parabasalia</taxon>
        <taxon>Tritrichomonadida</taxon>
        <taxon>Tritrichomonadidae</taxon>
        <taxon>Tritrichomonas</taxon>
    </lineage>
</organism>
<dbReference type="EC" id="2.7.11.1" evidence="1"/>
<evidence type="ECO:0000256" key="4">
    <source>
        <dbReference type="PROSITE-ProRule" id="PRU10141"/>
    </source>
</evidence>
<evidence type="ECO:0000259" key="6">
    <source>
        <dbReference type="PROSITE" id="PS50011"/>
    </source>
</evidence>
<keyword evidence="5" id="KW-0808">Transferase</keyword>
<dbReference type="EMBL" id="JAPFFF010000058">
    <property type="protein sequence ID" value="KAK8837733.1"/>
    <property type="molecule type" value="Genomic_DNA"/>
</dbReference>
<proteinExistence type="inferred from homology"/>
<dbReference type="CDD" id="cd14016">
    <property type="entry name" value="STKc_CK1"/>
    <property type="match status" value="1"/>
</dbReference>
<keyword evidence="8" id="KW-1185">Reference proteome</keyword>
<dbReference type="PANTHER" id="PTHR11909">
    <property type="entry name" value="CASEIN KINASE-RELATED"/>
    <property type="match status" value="1"/>
</dbReference>
<dbReference type="PROSITE" id="PS50011">
    <property type="entry name" value="PROTEIN_KINASE_DOM"/>
    <property type="match status" value="1"/>
</dbReference>
<comment type="caution">
    <text evidence="7">The sequence shown here is derived from an EMBL/GenBank/DDBJ whole genome shotgun (WGS) entry which is preliminary data.</text>
</comment>
<dbReference type="Proteomes" id="UP001470230">
    <property type="component" value="Unassembled WGS sequence"/>
</dbReference>
<feature type="domain" description="Protein kinase" evidence="6">
    <location>
        <begin position="9"/>
        <end position="282"/>
    </location>
</feature>
<gene>
    <name evidence="7" type="ORF">M9Y10_036268</name>
</gene>
<dbReference type="InterPro" id="IPR000719">
    <property type="entry name" value="Prot_kinase_dom"/>
</dbReference>
<accession>A0ABR2GUW9</accession>
<dbReference type="SMART" id="SM00220">
    <property type="entry name" value="S_TKc"/>
    <property type="match status" value="1"/>
</dbReference>
<feature type="binding site" evidence="4">
    <location>
        <position position="38"/>
    </location>
    <ligand>
        <name>ATP</name>
        <dbReference type="ChEBI" id="CHEBI:30616"/>
    </ligand>
</feature>
<dbReference type="Pfam" id="PF00069">
    <property type="entry name" value="Pkinase"/>
    <property type="match status" value="1"/>
</dbReference>
<dbReference type="InterPro" id="IPR008271">
    <property type="entry name" value="Ser/Thr_kinase_AS"/>
</dbReference>
<keyword evidence="2 4" id="KW-0547">Nucleotide-binding</keyword>
<keyword evidence="5" id="KW-0418">Kinase</keyword>
<sequence>MKGQVLGKYTLLNRIGSGSFGQIFQCEHNNTKKQYAAKIEPTNTKLPRLALEIKLYNFFSHGNNIPKVYWHGVDKNYKIMVMDLLGKSLENLHESHKTFSLKSTLIIIDQMISCIEFLHKKNYIHRDIKPDNFVMGVENESNKIYLIDFGLAKRYRDPVTLKHIKYSEGKSLTGTARYASVNALRGIEQSRRDDMEAAGFVWIYLLKGTLPWTGLTTNNVQQKYSKICECKINTSFEDLCNGLPYQFVQYFKLIRELEFTEEPNYSEYRKMFRDLLIEYNYLYDGNFDWCLLNRKRKSIPLAPISPQSTIKLKKSNDSPASKNYSSNSLFSGTVLSTKVNIHDSSVDNTGNDVLTSKCDLKLLFNFSNSDIKSYDSRSLQIEDTIESSSQKDSTIASSTTTSSSFSKDITFQVKSSENYDQQYGSSDFMGIFQKIQNGEPISSNNSIDQSNRDEEKYNLNFSNQYIEKNNKNAINNNKIEYNFNNDLNEYNSSDD</sequence>
<dbReference type="Gene3D" id="1.10.510.10">
    <property type="entry name" value="Transferase(Phosphotransferase) domain 1"/>
    <property type="match status" value="1"/>
</dbReference>
<comment type="similarity">
    <text evidence="5">Belongs to the protein kinase superfamily.</text>
</comment>
<dbReference type="InterPro" id="IPR011009">
    <property type="entry name" value="Kinase-like_dom_sf"/>
</dbReference>
<dbReference type="SUPFAM" id="SSF56112">
    <property type="entry name" value="Protein kinase-like (PK-like)"/>
    <property type="match status" value="1"/>
</dbReference>
<evidence type="ECO:0000313" key="8">
    <source>
        <dbReference type="Proteomes" id="UP001470230"/>
    </source>
</evidence>
<keyword evidence="5" id="KW-0723">Serine/threonine-protein kinase</keyword>
<reference evidence="7 8" key="1">
    <citation type="submission" date="2024-04" db="EMBL/GenBank/DDBJ databases">
        <title>Tritrichomonas musculus Genome.</title>
        <authorList>
            <person name="Alves-Ferreira E."/>
            <person name="Grigg M."/>
            <person name="Lorenzi H."/>
            <person name="Galac M."/>
        </authorList>
    </citation>
    <scope>NUCLEOTIDE SEQUENCE [LARGE SCALE GENOMIC DNA]</scope>
    <source>
        <strain evidence="7 8">EAF2021</strain>
    </source>
</reference>
<dbReference type="PROSITE" id="PS00107">
    <property type="entry name" value="PROTEIN_KINASE_ATP"/>
    <property type="match status" value="1"/>
</dbReference>